<evidence type="ECO:0000313" key="9">
    <source>
        <dbReference type="Proteomes" id="UP000182836"/>
    </source>
</evidence>
<dbReference type="Pfam" id="PF00126">
    <property type="entry name" value="HTH_1"/>
    <property type="match status" value="1"/>
</dbReference>
<dbReference type="RefSeq" id="WP_043064790.1">
    <property type="nucleotide sequence ID" value="NZ_BJOA01000231.1"/>
</dbReference>
<evidence type="ECO:0000256" key="2">
    <source>
        <dbReference type="ARBA" id="ARBA00023015"/>
    </source>
</evidence>
<keyword evidence="8" id="KW-1185">Reference proteome</keyword>
<dbReference type="InterPro" id="IPR036388">
    <property type="entry name" value="WH-like_DNA-bd_sf"/>
</dbReference>
<reference evidence="7 9" key="2">
    <citation type="submission" date="2016-10" db="EMBL/GenBank/DDBJ databases">
        <authorList>
            <person name="de Groot N.N."/>
        </authorList>
    </citation>
    <scope>NUCLEOTIDE SEQUENCE [LARGE SCALE GENOMIC DNA]</scope>
    <source>
        <strain evidence="7 9">DSM 2895</strain>
    </source>
</reference>
<dbReference type="SUPFAM" id="SSF46785">
    <property type="entry name" value="Winged helix' DNA-binding domain"/>
    <property type="match status" value="1"/>
</dbReference>
<evidence type="ECO:0000313" key="7">
    <source>
        <dbReference type="EMBL" id="SDJ01618.1"/>
    </source>
</evidence>
<evidence type="ECO:0000313" key="6">
    <source>
        <dbReference type="EMBL" id="KON97328.1"/>
    </source>
</evidence>
<dbReference type="PROSITE" id="PS50931">
    <property type="entry name" value="HTH_LYSR"/>
    <property type="match status" value="1"/>
</dbReference>
<dbReference type="Proteomes" id="UP000037269">
    <property type="component" value="Unassembled WGS sequence"/>
</dbReference>
<organism evidence="6 8">
    <name type="scientific">Aneurinibacillus migulanus</name>
    <name type="common">Bacillus migulanus</name>
    <dbReference type="NCBI Taxonomy" id="47500"/>
    <lineage>
        <taxon>Bacteria</taxon>
        <taxon>Bacillati</taxon>
        <taxon>Bacillota</taxon>
        <taxon>Bacilli</taxon>
        <taxon>Bacillales</taxon>
        <taxon>Paenibacillaceae</taxon>
        <taxon>Aneurinibacillus group</taxon>
        <taxon>Aneurinibacillus</taxon>
    </lineage>
</organism>
<reference evidence="6 8" key="1">
    <citation type="submission" date="2015-07" db="EMBL/GenBank/DDBJ databases">
        <title>Fjat-14205 dsm 2895.</title>
        <authorList>
            <person name="Liu B."/>
            <person name="Wang J."/>
            <person name="Zhu Y."/>
            <person name="Liu G."/>
            <person name="Chen Q."/>
            <person name="Chen Z."/>
            <person name="Lan J."/>
            <person name="Che J."/>
            <person name="Ge C."/>
            <person name="Shi H."/>
            <person name="Pan Z."/>
            <person name="Liu X."/>
        </authorList>
    </citation>
    <scope>NUCLEOTIDE SEQUENCE [LARGE SCALE GENOMIC DNA]</scope>
    <source>
        <strain evidence="6 8">DSM 2895</strain>
    </source>
</reference>
<gene>
    <name evidence="6" type="ORF">AF333_19485</name>
    <name evidence="7" type="ORF">SAMN04487909_110134</name>
</gene>
<dbReference type="Proteomes" id="UP000182836">
    <property type="component" value="Unassembled WGS sequence"/>
</dbReference>
<keyword evidence="4" id="KW-0804">Transcription</keyword>
<evidence type="ECO:0000259" key="5">
    <source>
        <dbReference type="PROSITE" id="PS50931"/>
    </source>
</evidence>
<proteinExistence type="inferred from homology"/>
<dbReference type="Gene3D" id="3.40.190.290">
    <property type="match status" value="1"/>
</dbReference>
<accession>A0A0D1Y273</accession>
<keyword evidence="3 7" id="KW-0238">DNA-binding</keyword>
<dbReference type="InterPro" id="IPR000847">
    <property type="entry name" value="LysR_HTH_N"/>
</dbReference>
<dbReference type="InterPro" id="IPR036390">
    <property type="entry name" value="WH_DNA-bd_sf"/>
</dbReference>
<dbReference type="InterPro" id="IPR005119">
    <property type="entry name" value="LysR_subst-bd"/>
</dbReference>
<evidence type="ECO:0000256" key="4">
    <source>
        <dbReference type="ARBA" id="ARBA00023163"/>
    </source>
</evidence>
<dbReference type="AlphaFoldDB" id="A0A0D1Y273"/>
<dbReference type="Gene3D" id="1.10.10.10">
    <property type="entry name" value="Winged helix-like DNA-binding domain superfamily/Winged helix DNA-binding domain"/>
    <property type="match status" value="1"/>
</dbReference>
<protein>
    <submittedName>
        <fullName evidence="7">DNA-binding transcriptional regulator, LysR family</fullName>
    </submittedName>
</protein>
<dbReference type="PATRIC" id="fig|47500.12.peg.6146"/>
<name>A0A0D1Y273_ANEMI</name>
<dbReference type="PANTHER" id="PTHR30126:SF40">
    <property type="entry name" value="HTH-TYPE TRANSCRIPTIONAL REGULATOR GLTR"/>
    <property type="match status" value="1"/>
</dbReference>
<dbReference type="GO" id="GO:0000976">
    <property type="term" value="F:transcription cis-regulatory region binding"/>
    <property type="evidence" value="ECO:0007669"/>
    <property type="project" value="TreeGrafter"/>
</dbReference>
<dbReference type="CDD" id="cd05466">
    <property type="entry name" value="PBP2_LTTR_substrate"/>
    <property type="match status" value="1"/>
</dbReference>
<feature type="domain" description="HTH lysR-type" evidence="5">
    <location>
        <begin position="3"/>
        <end position="63"/>
    </location>
</feature>
<sequence>MAINLVYLETFLAVHEYGNFTEAAKHLYVPQPTVTNRIRQLEEELGQPLFTRGKAGKRNVQLTSAGNVFLPYAEQVLTSLTAAKKHVIASSQKNLLKIGSSIPFTHPFIVDKIKKLYTIKNEININLSFIKNSILNHRLIDNTIDLAFSIRPFTEKNFESYTLGSEEFQLVLSPEHALSQYPYIEDFTSLQTESLICYEPYMEYIEANILAKYPFKKKLFSNQLGIIKNLLNHNYGIAFLPPLLLTQEIKNGSLITLPFKSGCSPGKIHYSLIYKKEQANYINLL</sequence>
<dbReference type="PANTHER" id="PTHR30126">
    <property type="entry name" value="HTH-TYPE TRANSCRIPTIONAL REGULATOR"/>
    <property type="match status" value="1"/>
</dbReference>
<comment type="similarity">
    <text evidence="1">Belongs to the LysR transcriptional regulatory family.</text>
</comment>
<dbReference type="OrthoDB" id="9785745at2"/>
<dbReference type="SUPFAM" id="SSF53850">
    <property type="entry name" value="Periplasmic binding protein-like II"/>
    <property type="match status" value="1"/>
</dbReference>
<evidence type="ECO:0000256" key="3">
    <source>
        <dbReference type="ARBA" id="ARBA00023125"/>
    </source>
</evidence>
<dbReference type="EMBL" id="FNED01000010">
    <property type="protein sequence ID" value="SDJ01618.1"/>
    <property type="molecule type" value="Genomic_DNA"/>
</dbReference>
<dbReference type="EMBL" id="LGUG01000004">
    <property type="protein sequence ID" value="KON97328.1"/>
    <property type="molecule type" value="Genomic_DNA"/>
</dbReference>
<dbReference type="FunFam" id="1.10.10.10:FF:000001">
    <property type="entry name" value="LysR family transcriptional regulator"/>
    <property type="match status" value="1"/>
</dbReference>
<dbReference type="Pfam" id="PF03466">
    <property type="entry name" value="LysR_substrate"/>
    <property type="match status" value="1"/>
</dbReference>
<evidence type="ECO:0000313" key="8">
    <source>
        <dbReference type="Proteomes" id="UP000037269"/>
    </source>
</evidence>
<keyword evidence="2" id="KW-0805">Transcription regulation</keyword>
<evidence type="ECO:0000256" key="1">
    <source>
        <dbReference type="ARBA" id="ARBA00009437"/>
    </source>
</evidence>
<dbReference type="PRINTS" id="PR00039">
    <property type="entry name" value="HTHLYSR"/>
</dbReference>
<dbReference type="STRING" id="47500.AF333_19485"/>
<dbReference type="GO" id="GO:0003700">
    <property type="term" value="F:DNA-binding transcription factor activity"/>
    <property type="evidence" value="ECO:0007669"/>
    <property type="project" value="InterPro"/>
</dbReference>